<dbReference type="Proteomes" id="UP001229421">
    <property type="component" value="Unassembled WGS sequence"/>
</dbReference>
<accession>A0AAD8P478</accession>
<evidence type="ECO:0000313" key="1">
    <source>
        <dbReference type="EMBL" id="KAK1431297.1"/>
    </source>
</evidence>
<proteinExistence type="predicted"/>
<gene>
    <name evidence="1" type="ORF">QVD17_07753</name>
</gene>
<reference evidence="1" key="1">
    <citation type="journal article" date="2023" name="bioRxiv">
        <title>Improved chromosome-level genome assembly for marigold (Tagetes erecta).</title>
        <authorList>
            <person name="Jiang F."/>
            <person name="Yuan L."/>
            <person name="Wang S."/>
            <person name="Wang H."/>
            <person name="Xu D."/>
            <person name="Wang A."/>
            <person name="Fan W."/>
        </authorList>
    </citation>
    <scope>NUCLEOTIDE SEQUENCE</scope>
    <source>
        <strain evidence="1">WSJ</strain>
        <tissue evidence="1">Leaf</tissue>
    </source>
</reference>
<sequence>MITRLINFEDYAFFEIDSLMYVPSLYIIMAHEIKQTVVVEFEARFKPKLEATLKQIQNWVSEPIEAALTNVSRFASMTDDEFEASLKHVVSWVPNPVEGFVIGAVGGAAIGCFVDFVDMAVHYVLKSQKPTHATIDPQSLSHLGWYQPLAKSLITGSGWELARNIGAMHGVGTCIYCVMKNLRYINERETRMMAAFGSAVTLSLMTGLTGEATISFSFMYALMIDGMFKVNAKDLPRDKTRNKFSCIGLGIDHHGRNFNTSFFTSDALSLDHRQEGGDESNMVLMMNQRTIKSVNLDQP</sequence>
<protein>
    <submittedName>
        <fullName evidence="1">Uncharacterized protein</fullName>
    </submittedName>
</protein>
<dbReference type="EMBL" id="JAUHHV010000002">
    <property type="protein sequence ID" value="KAK1431297.1"/>
    <property type="molecule type" value="Genomic_DNA"/>
</dbReference>
<comment type="caution">
    <text evidence="1">The sequence shown here is derived from an EMBL/GenBank/DDBJ whole genome shotgun (WGS) entry which is preliminary data.</text>
</comment>
<organism evidence="1 2">
    <name type="scientific">Tagetes erecta</name>
    <name type="common">African marigold</name>
    <dbReference type="NCBI Taxonomy" id="13708"/>
    <lineage>
        <taxon>Eukaryota</taxon>
        <taxon>Viridiplantae</taxon>
        <taxon>Streptophyta</taxon>
        <taxon>Embryophyta</taxon>
        <taxon>Tracheophyta</taxon>
        <taxon>Spermatophyta</taxon>
        <taxon>Magnoliopsida</taxon>
        <taxon>eudicotyledons</taxon>
        <taxon>Gunneridae</taxon>
        <taxon>Pentapetalae</taxon>
        <taxon>asterids</taxon>
        <taxon>campanulids</taxon>
        <taxon>Asterales</taxon>
        <taxon>Asteraceae</taxon>
        <taxon>Asteroideae</taxon>
        <taxon>Heliantheae alliance</taxon>
        <taxon>Tageteae</taxon>
        <taxon>Tagetes</taxon>
    </lineage>
</organism>
<evidence type="ECO:0000313" key="2">
    <source>
        <dbReference type="Proteomes" id="UP001229421"/>
    </source>
</evidence>
<keyword evidence="2" id="KW-1185">Reference proteome</keyword>
<dbReference type="AlphaFoldDB" id="A0AAD8P478"/>
<name>A0AAD8P478_TARER</name>